<dbReference type="InterPro" id="IPR021109">
    <property type="entry name" value="Peptidase_aspartic_dom_sf"/>
</dbReference>
<evidence type="ECO:0000313" key="2">
    <source>
        <dbReference type="EMBL" id="CAD1827472.1"/>
    </source>
</evidence>
<feature type="region of interest" description="Disordered" evidence="1">
    <location>
        <begin position="33"/>
        <end position="61"/>
    </location>
</feature>
<dbReference type="EMBL" id="LR862146">
    <property type="protein sequence ID" value="CAD1827472.1"/>
    <property type="molecule type" value="Genomic_DNA"/>
</dbReference>
<name>A0A6V7P9G4_ANACO</name>
<evidence type="ECO:0000256" key="1">
    <source>
        <dbReference type="SAM" id="MobiDB-lite"/>
    </source>
</evidence>
<gene>
    <name evidence="2" type="ORF">CB5_LOCUS10683</name>
</gene>
<dbReference type="Gene3D" id="2.40.70.10">
    <property type="entry name" value="Acid Proteases"/>
    <property type="match status" value="1"/>
</dbReference>
<protein>
    <submittedName>
        <fullName evidence="2">Uncharacterized protein</fullName>
    </submittedName>
</protein>
<reference evidence="2" key="1">
    <citation type="submission" date="2020-07" db="EMBL/GenBank/DDBJ databases">
        <authorList>
            <person name="Lin J."/>
        </authorList>
    </citation>
    <scope>NUCLEOTIDE SEQUENCE</scope>
</reference>
<organism evidence="2">
    <name type="scientific">Ananas comosus var. bracteatus</name>
    <name type="common">red pineapple</name>
    <dbReference type="NCBI Taxonomy" id="296719"/>
    <lineage>
        <taxon>Eukaryota</taxon>
        <taxon>Viridiplantae</taxon>
        <taxon>Streptophyta</taxon>
        <taxon>Embryophyta</taxon>
        <taxon>Tracheophyta</taxon>
        <taxon>Spermatophyta</taxon>
        <taxon>Magnoliopsida</taxon>
        <taxon>Liliopsida</taxon>
        <taxon>Poales</taxon>
        <taxon>Bromeliaceae</taxon>
        <taxon>Bromelioideae</taxon>
        <taxon>Ananas</taxon>
    </lineage>
</organism>
<dbReference type="Pfam" id="PF08284">
    <property type="entry name" value="RVP_2"/>
    <property type="match status" value="1"/>
</dbReference>
<accession>A0A6V7P9G4</accession>
<proteinExistence type="predicted"/>
<dbReference type="AlphaFoldDB" id="A0A6V7P9G4"/>
<dbReference type="CDD" id="cd00303">
    <property type="entry name" value="retropepsin_like"/>
    <property type="match status" value="1"/>
</dbReference>
<sequence>MQILKLTTFAEVFDRALWAEHGNAYAREECESMAESRDKGKKRAAGGARGRSNAKKPPRYLSRPETYTDLVRVGRVEQTPNGQTSTVGLPATRGKVLPVWPSGAYGPGVPEWGVVCTDGGLSSFHPETACGVATAMSAGRSSASCQPEDHEHRCISFIHWCVRHSLKTHGMEILHNPDYWWVNAPEHSFKVHEECLACPVQIGDWIMPADLLVLKQMWDFDVILGIDWLSKYYAVID</sequence>